<dbReference type="Gene3D" id="3.40.50.300">
    <property type="entry name" value="P-loop containing nucleotide triphosphate hydrolases"/>
    <property type="match status" value="1"/>
</dbReference>
<evidence type="ECO:0000313" key="6">
    <source>
        <dbReference type="Proteomes" id="UP001607151"/>
    </source>
</evidence>
<evidence type="ECO:0000256" key="3">
    <source>
        <dbReference type="ARBA" id="ARBA00022840"/>
    </source>
</evidence>
<evidence type="ECO:0000259" key="4">
    <source>
        <dbReference type="PROSITE" id="PS50893"/>
    </source>
</evidence>
<dbReference type="Pfam" id="PF00005">
    <property type="entry name" value="ABC_tran"/>
    <property type="match status" value="1"/>
</dbReference>
<reference evidence="5 6" key="1">
    <citation type="submission" date="2024-10" db="EMBL/GenBank/DDBJ databases">
        <authorList>
            <person name="Yibar A."/>
            <person name="Saticioglu I.B."/>
            <person name="Duman M."/>
            <person name="Ajmi N."/>
            <person name="Gurler F."/>
            <person name="Ay H."/>
            <person name="Onuk E."/>
            <person name="Guler S."/>
            <person name="Romalde J.L."/>
        </authorList>
    </citation>
    <scope>NUCLEOTIDE SEQUENCE [LARGE SCALE GENOMIC DNA]</scope>
    <source>
        <strain evidence="5 6">14-MA-B</strain>
    </source>
</reference>
<protein>
    <submittedName>
        <fullName evidence="5">ATP-binding cassette domain-containing protein</fullName>
    </submittedName>
</protein>
<dbReference type="InterPro" id="IPR027417">
    <property type="entry name" value="P-loop_NTPase"/>
</dbReference>
<proteinExistence type="predicted"/>
<dbReference type="SMART" id="SM00382">
    <property type="entry name" value="AAA"/>
    <property type="match status" value="1"/>
</dbReference>
<dbReference type="RefSeq" id="WP_394607612.1">
    <property type="nucleotide sequence ID" value="NZ_JBIHSJ010000001.1"/>
</dbReference>
<dbReference type="Proteomes" id="UP001607151">
    <property type="component" value="Unassembled WGS sequence"/>
</dbReference>
<dbReference type="PANTHER" id="PTHR42781:SF4">
    <property type="entry name" value="SPERMIDINE_PUTRESCINE IMPORT ATP-BINDING PROTEIN POTA"/>
    <property type="match status" value="1"/>
</dbReference>
<dbReference type="InterPro" id="IPR050093">
    <property type="entry name" value="ABC_SmlMolc_Importer"/>
</dbReference>
<accession>A0ABW7IUV7</accession>
<comment type="caution">
    <text evidence="5">The sequence shown here is derived from an EMBL/GenBank/DDBJ whole genome shotgun (WGS) entry which is preliminary data.</text>
</comment>
<dbReference type="InterPro" id="IPR003439">
    <property type="entry name" value="ABC_transporter-like_ATP-bd"/>
</dbReference>
<evidence type="ECO:0000313" key="5">
    <source>
        <dbReference type="EMBL" id="MFH0265349.1"/>
    </source>
</evidence>
<organism evidence="5 6">
    <name type="scientific">Vibrio rumoiensis</name>
    <dbReference type="NCBI Taxonomy" id="76258"/>
    <lineage>
        <taxon>Bacteria</taxon>
        <taxon>Pseudomonadati</taxon>
        <taxon>Pseudomonadota</taxon>
        <taxon>Gammaproteobacteria</taxon>
        <taxon>Vibrionales</taxon>
        <taxon>Vibrionaceae</taxon>
        <taxon>Vibrio</taxon>
    </lineage>
</organism>
<dbReference type="InterPro" id="IPR017871">
    <property type="entry name" value="ABC_transporter-like_CS"/>
</dbReference>
<name>A0ABW7IUV7_9VIBR</name>
<keyword evidence="1" id="KW-0813">Transport</keyword>
<dbReference type="InterPro" id="IPR003593">
    <property type="entry name" value="AAA+_ATPase"/>
</dbReference>
<dbReference type="PANTHER" id="PTHR42781">
    <property type="entry name" value="SPERMIDINE/PUTRESCINE IMPORT ATP-BINDING PROTEIN POTA"/>
    <property type="match status" value="1"/>
</dbReference>
<keyword evidence="3 5" id="KW-0067">ATP-binding</keyword>
<evidence type="ECO:0000256" key="1">
    <source>
        <dbReference type="ARBA" id="ARBA00022448"/>
    </source>
</evidence>
<sequence>MSLLIQQLSISYSNADSLSSDKQPLIRYLDLQILNGEITTLMGPSGCGKSTLLNVIAGHFNQELSYDGKVILDDEEIQTKDPHERSIGILFQDDLLFPHLNIWENIAFALPNKIRKKERKPEALAILDRVGLANLANAMPHQISGGQRARISLLRMLSAQPKAVLLDEPFSKLDPELRINFKTWVFEQLFKANIPTLMVTHDENDAPVGGKILHWSQLTIEAQSYAR</sequence>
<dbReference type="GO" id="GO:0005524">
    <property type="term" value="F:ATP binding"/>
    <property type="evidence" value="ECO:0007669"/>
    <property type="project" value="UniProtKB-KW"/>
</dbReference>
<dbReference type="SUPFAM" id="SSF52540">
    <property type="entry name" value="P-loop containing nucleoside triphosphate hydrolases"/>
    <property type="match status" value="1"/>
</dbReference>
<dbReference type="PROSITE" id="PS00211">
    <property type="entry name" value="ABC_TRANSPORTER_1"/>
    <property type="match status" value="1"/>
</dbReference>
<feature type="domain" description="ABC transporter" evidence="4">
    <location>
        <begin position="5"/>
        <end position="226"/>
    </location>
</feature>
<keyword evidence="2" id="KW-0547">Nucleotide-binding</keyword>
<dbReference type="EMBL" id="JBIHSN010000002">
    <property type="protein sequence ID" value="MFH0265349.1"/>
    <property type="molecule type" value="Genomic_DNA"/>
</dbReference>
<evidence type="ECO:0000256" key="2">
    <source>
        <dbReference type="ARBA" id="ARBA00022741"/>
    </source>
</evidence>
<dbReference type="PROSITE" id="PS50893">
    <property type="entry name" value="ABC_TRANSPORTER_2"/>
    <property type="match status" value="1"/>
</dbReference>
<gene>
    <name evidence="5" type="ORF">ACGRQ9_07550</name>
</gene>
<keyword evidence="6" id="KW-1185">Reference proteome</keyword>